<dbReference type="Pfam" id="PF01475">
    <property type="entry name" value="FUR"/>
    <property type="match status" value="1"/>
</dbReference>
<dbReference type="RefSeq" id="WP_281755777.1">
    <property type="nucleotide sequence ID" value="NZ_BRVP01000021.1"/>
</dbReference>
<dbReference type="SUPFAM" id="SSF46785">
    <property type="entry name" value="Winged helix' DNA-binding domain"/>
    <property type="match status" value="1"/>
</dbReference>
<evidence type="ECO:0000313" key="9">
    <source>
        <dbReference type="EMBL" id="GLB53666.1"/>
    </source>
</evidence>
<keyword evidence="6" id="KW-0804">Transcription</keyword>
<proteinExistence type="inferred from homology"/>
<keyword evidence="3 7" id="KW-0862">Zinc</keyword>
<comment type="cofactor">
    <cofactor evidence="8">
        <name>Mn(2+)</name>
        <dbReference type="ChEBI" id="CHEBI:29035"/>
    </cofactor>
    <cofactor evidence="8">
        <name>Fe(2+)</name>
        <dbReference type="ChEBI" id="CHEBI:29033"/>
    </cofactor>
    <text evidence="8">Binds 1 Mn(2+) or Fe(2+) ion per subunit.</text>
</comment>
<keyword evidence="4" id="KW-0805">Transcription regulation</keyword>
<feature type="binding site" evidence="7">
    <location>
        <position position="88"/>
    </location>
    <ligand>
        <name>Zn(2+)</name>
        <dbReference type="ChEBI" id="CHEBI:29105"/>
    </ligand>
</feature>
<name>A0A9W6B6Y7_9FLAO</name>
<evidence type="ECO:0000256" key="4">
    <source>
        <dbReference type="ARBA" id="ARBA00023015"/>
    </source>
</evidence>
<evidence type="ECO:0000256" key="5">
    <source>
        <dbReference type="ARBA" id="ARBA00023125"/>
    </source>
</evidence>
<feature type="binding site" evidence="8">
    <location>
        <position position="77"/>
    </location>
    <ligand>
        <name>Fe cation</name>
        <dbReference type="ChEBI" id="CHEBI:24875"/>
    </ligand>
</feature>
<dbReference type="GO" id="GO:0003700">
    <property type="term" value="F:DNA-binding transcription factor activity"/>
    <property type="evidence" value="ECO:0007669"/>
    <property type="project" value="InterPro"/>
</dbReference>
<dbReference type="InterPro" id="IPR036390">
    <property type="entry name" value="WH_DNA-bd_sf"/>
</dbReference>
<dbReference type="GO" id="GO:0003677">
    <property type="term" value="F:DNA binding"/>
    <property type="evidence" value="ECO:0007669"/>
    <property type="project" value="UniProtKB-KW"/>
</dbReference>
<dbReference type="Gene3D" id="3.30.1490.190">
    <property type="match status" value="1"/>
</dbReference>
<organism evidence="9 10">
    <name type="scientific">Neptunitalea chrysea</name>
    <dbReference type="NCBI Taxonomy" id="1647581"/>
    <lineage>
        <taxon>Bacteria</taxon>
        <taxon>Pseudomonadati</taxon>
        <taxon>Bacteroidota</taxon>
        <taxon>Flavobacteriia</taxon>
        <taxon>Flavobacteriales</taxon>
        <taxon>Flavobacteriaceae</taxon>
        <taxon>Neptunitalea</taxon>
    </lineage>
</organism>
<dbReference type="AlphaFoldDB" id="A0A9W6B6Y7"/>
<evidence type="ECO:0008006" key="11">
    <source>
        <dbReference type="Google" id="ProtNLM"/>
    </source>
</evidence>
<keyword evidence="10" id="KW-1185">Reference proteome</keyword>
<evidence type="ECO:0000256" key="6">
    <source>
        <dbReference type="ARBA" id="ARBA00023163"/>
    </source>
</evidence>
<evidence type="ECO:0000256" key="2">
    <source>
        <dbReference type="ARBA" id="ARBA00022491"/>
    </source>
</evidence>
<keyword evidence="5" id="KW-0238">DNA-binding</keyword>
<protein>
    <recommendedName>
        <fullName evidence="11">Fur family transcriptional regulator, ferric uptake regulator</fullName>
    </recommendedName>
</protein>
<keyword evidence="8" id="KW-0408">Iron</keyword>
<accession>A0A9W6B6Y7</accession>
<gene>
    <name evidence="9" type="ORF">NBRC110019_27070</name>
</gene>
<feature type="binding site" evidence="7">
    <location>
        <position position="120"/>
    </location>
    <ligand>
        <name>Zn(2+)</name>
        <dbReference type="ChEBI" id="CHEBI:29105"/>
    </ligand>
</feature>
<dbReference type="EMBL" id="BRVP01000021">
    <property type="protein sequence ID" value="GLB53666.1"/>
    <property type="molecule type" value="Genomic_DNA"/>
</dbReference>
<dbReference type="Gene3D" id="1.10.10.10">
    <property type="entry name" value="Winged helix-like DNA-binding domain superfamily/Winged helix DNA-binding domain"/>
    <property type="match status" value="1"/>
</dbReference>
<comment type="similarity">
    <text evidence="1">Belongs to the Fur family.</text>
</comment>
<evidence type="ECO:0000256" key="1">
    <source>
        <dbReference type="ARBA" id="ARBA00007957"/>
    </source>
</evidence>
<comment type="caution">
    <text evidence="9">The sequence shown here is derived from an EMBL/GenBank/DDBJ whole genome shotgun (WGS) entry which is preliminary data.</text>
</comment>
<comment type="cofactor">
    <cofactor evidence="7">
        <name>Zn(2+)</name>
        <dbReference type="ChEBI" id="CHEBI:29105"/>
    </cofactor>
    <text evidence="7">Binds 1 zinc ion per subunit.</text>
</comment>
<feature type="binding site" evidence="7">
    <location>
        <position position="85"/>
    </location>
    <ligand>
        <name>Zn(2+)</name>
        <dbReference type="ChEBI" id="CHEBI:29105"/>
    </ligand>
</feature>
<dbReference type="Proteomes" id="UP001143545">
    <property type="component" value="Unassembled WGS sequence"/>
</dbReference>
<dbReference type="InterPro" id="IPR002481">
    <property type="entry name" value="FUR"/>
</dbReference>
<keyword evidence="7" id="KW-0479">Metal-binding</keyword>
<keyword evidence="2" id="KW-0678">Repressor</keyword>
<dbReference type="InterPro" id="IPR043135">
    <property type="entry name" value="Fur_C"/>
</dbReference>
<feature type="binding site" evidence="7">
    <location>
        <position position="123"/>
    </location>
    <ligand>
        <name>Zn(2+)</name>
        <dbReference type="ChEBI" id="CHEBI:29105"/>
    </ligand>
</feature>
<evidence type="ECO:0000256" key="8">
    <source>
        <dbReference type="PIRSR" id="PIRSR602481-2"/>
    </source>
</evidence>
<evidence type="ECO:0000313" key="10">
    <source>
        <dbReference type="Proteomes" id="UP001143545"/>
    </source>
</evidence>
<dbReference type="GO" id="GO:0046872">
    <property type="term" value="F:metal ion binding"/>
    <property type="evidence" value="ECO:0007669"/>
    <property type="project" value="UniProtKB-KW"/>
</dbReference>
<reference evidence="9" key="1">
    <citation type="submission" date="2022-07" db="EMBL/GenBank/DDBJ databases">
        <title>Taxonomy of Novel Oxalotrophic and Methylotrophic Bacteria.</title>
        <authorList>
            <person name="Sahin N."/>
            <person name="Tani A."/>
        </authorList>
    </citation>
    <scope>NUCLEOTIDE SEQUENCE</scope>
    <source>
        <strain evidence="9">AM327</strain>
    </source>
</reference>
<evidence type="ECO:0000256" key="3">
    <source>
        <dbReference type="ARBA" id="ARBA00022833"/>
    </source>
</evidence>
<dbReference type="InterPro" id="IPR036388">
    <property type="entry name" value="WH-like_DNA-bd_sf"/>
</dbReference>
<evidence type="ECO:0000256" key="7">
    <source>
        <dbReference type="PIRSR" id="PIRSR602481-1"/>
    </source>
</evidence>
<sequence>MRNTVAKQEIEQLITTSEVALSPSEVETQLDGLCNRVTVYRVLERLEKEGIIHKFTNVNGVLKYASCHNCSTQNKHHHNHAHFNCVKCGDVTCLENVEPSFNLPKGYKVAEVNFTLSGVCPKCK</sequence>